<evidence type="ECO:0000256" key="9">
    <source>
        <dbReference type="ARBA" id="ARBA00022741"/>
    </source>
</evidence>
<dbReference type="NCBIfam" id="TIGR01418">
    <property type="entry name" value="PEP_synth"/>
    <property type="match status" value="1"/>
</dbReference>
<evidence type="ECO:0000256" key="2">
    <source>
        <dbReference type="ARBA" id="ARBA00002988"/>
    </source>
</evidence>
<evidence type="ECO:0000256" key="15">
    <source>
        <dbReference type="PIRNR" id="PIRNR000854"/>
    </source>
</evidence>
<dbReference type="InterPro" id="IPR006319">
    <property type="entry name" value="PEP_synth"/>
</dbReference>
<comment type="pathway">
    <text evidence="3 15">Carbohydrate biosynthesis; gluconeogenesis.</text>
</comment>
<dbReference type="GO" id="GO:0008986">
    <property type="term" value="F:pyruvate, water dikinase activity"/>
    <property type="evidence" value="ECO:0007669"/>
    <property type="project" value="UniProtKB-EC"/>
</dbReference>
<keyword evidence="7 15" id="KW-0808">Transferase</keyword>
<dbReference type="Pfam" id="PF00391">
    <property type="entry name" value="PEP-utilizers"/>
    <property type="match status" value="1"/>
</dbReference>
<evidence type="ECO:0000256" key="4">
    <source>
        <dbReference type="ARBA" id="ARBA00007837"/>
    </source>
</evidence>
<dbReference type="PANTHER" id="PTHR43030">
    <property type="entry name" value="PHOSPHOENOLPYRUVATE SYNTHASE"/>
    <property type="match status" value="1"/>
</dbReference>
<comment type="similarity">
    <text evidence="4 15">Belongs to the PEP-utilizing enzyme family.</text>
</comment>
<dbReference type="InterPro" id="IPR013815">
    <property type="entry name" value="ATP_grasp_subdomain_1"/>
</dbReference>
<evidence type="ECO:0000259" key="18">
    <source>
        <dbReference type="Pfam" id="PF02896"/>
    </source>
</evidence>
<dbReference type="FunFam" id="3.50.30.10:FF:000002">
    <property type="entry name" value="Phosphoenolpyruvate synthase"/>
    <property type="match status" value="1"/>
</dbReference>
<dbReference type="InterPro" id="IPR018274">
    <property type="entry name" value="PEP_util_AS"/>
</dbReference>
<feature type="domain" description="Pyruvate phosphate dikinase AMP/ATP-binding" evidence="17">
    <location>
        <begin position="17"/>
        <end position="344"/>
    </location>
</feature>
<proteinExistence type="inferred from homology"/>
<dbReference type="FunFam" id="3.30.1490.20:FF:000010">
    <property type="entry name" value="Phosphoenolpyruvate synthase"/>
    <property type="match status" value="1"/>
</dbReference>
<dbReference type="InterPro" id="IPR036637">
    <property type="entry name" value="Phosphohistidine_dom_sf"/>
</dbReference>
<keyword evidence="9 15" id="KW-0547">Nucleotide-binding</keyword>
<dbReference type="Pfam" id="PF02896">
    <property type="entry name" value="PEP-utilizers_C"/>
    <property type="match status" value="1"/>
</dbReference>
<evidence type="ECO:0000256" key="8">
    <source>
        <dbReference type="ARBA" id="ARBA00022723"/>
    </source>
</evidence>
<dbReference type="InterPro" id="IPR008279">
    <property type="entry name" value="PEP-util_enz_mobile_dom"/>
</dbReference>
<keyword evidence="11 15" id="KW-0067">ATP-binding</keyword>
<evidence type="ECO:0000256" key="12">
    <source>
        <dbReference type="ARBA" id="ARBA00022842"/>
    </source>
</evidence>
<dbReference type="InterPro" id="IPR015813">
    <property type="entry name" value="Pyrv/PenolPyrv_kinase-like_dom"/>
</dbReference>
<accession>A0AA91FLA6</accession>
<dbReference type="Gene3D" id="3.50.30.10">
    <property type="entry name" value="Phosphohistidine domain"/>
    <property type="match status" value="1"/>
</dbReference>
<evidence type="ECO:0000259" key="17">
    <source>
        <dbReference type="Pfam" id="PF01326"/>
    </source>
</evidence>
<gene>
    <name evidence="19" type="ORF">A9299_04070</name>
</gene>
<dbReference type="FunFam" id="3.30.470.20:FF:000017">
    <property type="entry name" value="Phosphoenolpyruvate synthase"/>
    <property type="match status" value="1"/>
</dbReference>
<dbReference type="EMBL" id="LZMT01000034">
    <property type="protein sequence ID" value="OBX62381.1"/>
    <property type="molecule type" value="Genomic_DNA"/>
</dbReference>
<dbReference type="Gene3D" id="3.30.470.20">
    <property type="entry name" value="ATP-grasp fold, B domain"/>
    <property type="match status" value="1"/>
</dbReference>
<dbReference type="AlphaFoldDB" id="A0AA91FLA6"/>
<evidence type="ECO:0000256" key="3">
    <source>
        <dbReference type="ARBA" id="ARBA00004742"/>
    </source>
</evidence>
<dbReference type="PIRSF" id="PIRSF000854">
    <property type="entry name" value="PEP_synthase"/>
    <property type="match status" value="1"/>
</dbReference>
<evidence type="ECO:0000256" key="11">
    <source>
        <dbReference type="ARBA" id="ARBA00022840"/>
    </source>
</evidence>
<dbReference type="PANTHER" id="PTHR43030:SF1">
    <property type="entry name" value="PHOSPHOENOLPYRUVATE SYNTHASE"/>
    <property type="match status" value="1"/>
</dbReference>
<comment type="caution">
    <text evidence="19">The sequence shown here is derived from an EMBL/GenBank/DDBJ whole genome shotgun (WGS) entry which is preliminary data.</text>
</comment>
<dbReference type="GO" id="GO:0005524">
    <property type="term" value="F:ATP binding"/>
    <property type="evidence" value="ECO:0007669"/>
    <property type="project" value="UniProtKB-KW"/>
</dbReference>
<evidence type="ECO:0000256" key="10">
    <source>
        <dbReference type="ARBA" id="ARBA00022777"/>
    </source>
</evidence>
<dbReference type="PROSITE" id="PS00742">
    <property type="entry name" value="PEP_ENZYMES_2"/>
    <property type="match status" value="1"/>
</dbReference>
<dbReference type="EC" id="2.7.9.2" evidence="5 15"/>
<evidence type="ECO:0000256" key="5">
    <source>
        <dbReference type="ARBA" id="ARBA00011996"/>
    </source>
</evidence>
<sequence>MNAQVISLDKLGKNDIDKVGGKNASLGEMISHLTDLGVSVPGGFATTSEAFNKFLIGTGLQDKIKDALQGLDVDDVAALTATGKKIRDMIIEQELPKDLEQEIRDAFAEMSQGEDIAVAVRSSATAEDLPDASFAGQQETFLNIRGIDNILIAIKEVFASLYNDRAIAYRVHKGFEHAGVALSAGVQRMVRSETGTSGVMFTIDTESGFNDVVFITASYGLGEMVVQGAVNPDEFYISKALLNAGKPAVIRRNLGSKQQKMVYADEHSAGKSVKIVSVDKAERNQFSLSNEELVELAKQALIIEKHYGHAMDIEWAKDGDSGKLFIVQARPETVKSRESQNVMERYILKEKGDVICEGRSIGQRIGAGTVRVVNSIHEMDKVQPGDVLVSDMTDPDWEPVMKRAAAIITNRGGRTCHAAIIARELGVPAIVGCGNATDLLTDGQAVTVSCAEGDTGYIYEGQLDFEIQNSSIESMPDLAFKIMMNVGNPDRAFGFAQIPNEGVGLARLEFIINRMIGVHPKALLNMNTLPREIVQAIQERMAGYASPIDFYVDKLVEGISTLAVAFKDKKVIVRMSDFKSNEYANLIGGKLYEPSEENPMLGFRGASRYVSENFRDCFELECRALKRVRDEMGLTNVEIMIPFVRTTEEARKVLELLEKNGLKRGENGLRVIMMCELPTNALLAEEFLQYFDGFSIGSNDLTQLTLGLDRDSGIVSQSFDERDPAVKKLLKMAIDACNAQGKYIGICGQGPSDHPDLAMWLMEQGITSVSLNPDSVLDTWFFLAKTEK</sequence>
<keyword evidence="12 15" id="KW-0460">Magnesium</keyword>
<dbReference type="SUPFAM" id="SSF52009">
    <property type="entry name" value="Phosphohistidine domain"/>
    <property type="match status" value="1"/>
</dbReference>
<dbReference type="SUPFAM" id="SSF51621">
    <property type="entry name" value="Phosphoenolpyruvate/pyruvate domain"/>
    <property type="match status" value="1"/>
</dbReference>
<dbReference type="Pfam" id="PF01326">
    <property type="entry name" value="PPDK_N"/>
    <property type="match status" value="1"/>
</dbReference>
<dbReference type="SUPFAM" id="SSF56059">
    <property type="entry name" value="Glutathione synthetase ATP-binding domain-like"/>
    <property type="match status" value="1"/>
</dbReference>
<dbReference type="PROSITE" id="PS00370">
    <property type="entry name" value="PEP_ENZYMES_PHOS_SITE"/>
    <property type="match status" value="1"/>
</dbReference>
<dbReference type="FunFam" id="3.20.20.60:FF:000010">
    <property type="entry name" value="Phosphoenolpyruvate synthase"/>
    <property type="match status" value="1"/>
</dbReference>
<name>A0AA91FLA6_FAUOS</name>
<evidence type="ECO:0000256" key="6">
    <source>
        <dbReference type="ARBA" id="ARBA00021623"/>
    </source>
</evidence>
<feature type="domain" description="PEP-utilising enzyme C-terminal" evidence="18">
    <location>
        <begin position="478"/>
        <end position="784"/>
    </location>
</feature>
<evidence type="ECO:0000256" key="1">
    <source>
        <dbReference type="ARBA" id="ARBA00001946"/>
    </source>
</evidence>
<dbReference type="Gene3D" id="3.30.1490.20">
    <property type="entry name" value="ATP-grasp fold, A domain"/>
    <property type="match status" value="1"/>
</dbReference>
<keyword evidence="10 15" id="KW-0418">Kinase</keyword>
<comment type="catalytic activity">
    <reaction evidence="14 15">
        <text>pyruvate + ATP + H2O = phosphoenolpyruvate + AMP + phosphate + 2 H(+)</text>
        <dbReference type="Rhea" id="RHEA:11364"/>
        <dbReference type="ChEBI" id="CHEBI:15361"/>
        <dbReference type="ChEBI" id="CHEBI:15377"/>
        <dbReference type="ChEBI" id="CHEBI:15378"/>
        <dbReference type="ChEBI" id="CHEBI:30616"/>
        <dbReference type="ChEBI" id="CHEBI:43474"/>
        <dbReference type="ChEBI" id="CHEBI:58702"/>
        <dbReference type="ChEBI" id="CHEBI:456215"/>
        <dbReference type="EC" id="2.7.9.2"/>
    </reaction>
</comment>
<protein>
    <recommendedName>
        <fullName evidence="6 15">Phosphoenolpyruvate synthase</fullName>
        <shortName evidence="15">PEP synthase</shortName>
        <ecNumber evidence="5 15">2.7.9.2</ecNumber>
    </recommendedName>
    <alternativeName>
        <fullName evidence="13 15">Pyruvate, water dikinase</fullName>
    </alternativeName>
</protein>
<comment type="function">
    <text evidence="2 15">Catalyzes the phosphorylation of pyruvate to phosphoenolpyruvate.</text>
</comment>
<evidence type="ECO:0000256" key="13">
    <source>
        <dbReference type="ARBA" id="ARBA00033470"/>
    </source>
</evidence>
<comment type="cofactor">
    <cofactor evidence="1 15">
        <name>Mg(2+)</name>
        <dbReference type="ChEBI" id="CHEBI:18420"/>
    </cofactor>
</comment>
<evidence type="ECO:0000259" key="16">
    <source>
        <dbReference type="Pfam" id="PF00391"/>
    </source>
</evidence>
<keyword evidence="8 15" id="KW-0479">Metal-binding</keyword>
<dbReference type="Gene3D" id="3.20.20.60">
    <property type="entry name" value="Phosphoenolpyruvate-binding domains"/>
    <property type="match status" value="1"/>
</dbReference>
<dbReference type="GO" id="GO:0046872">
    <property type="term" value="F:metal ion binding"/>
    <property type="evidence" value="ECO:0007669"/>
    <property type="project" value="UniProtKB-KW"/>
</dbReference>
<feature type="domain" description="PEP-utilising enzyme mobile" evidence="16">
    <location>
        <begin position="383"/>
        <end position="453"/>
    </location>
</feature>
<evidence type="ECO:0000256" key="7">
    <source>
        <dbReference type="ARBA" id="ARBA00022679"/>
    </source>
</evidence>
<dbReference type="InterPro" id="IPR002192">
    <property type="entry name" value="PPDK_AMP/ATP-bd"/>
</dbReference>
<evidence type="ECO:0000256" key="14">
    <source>
        <dbReference type="ARBA" id="ARBA00047700"/>
    </source>
</evidence>
<dbReference type="NCBIfam" id="NF005057">
    <property type="entry name" value="PRK06464.1"/>
    <property type="match status" value="1"/>
</dbReference>
<reference evidence="19" key="1">
    <citation type="submission" date="2016-06" db="EMBL/GenBank/DDBJ databases">
        <title>Draft genome of Moraxella osloensis CCUG 67237.</title>
        <authorList>
            <person name="Salva-Serra F."/>
            <person name="Engstrom-Jakobsson H."/>
            <person name="Thorell K."/>
            <person name="Gonzales-Siles L."/>
            <person name="Karlsson R."/>
            <person name="Boulund F."/>
            <person name="Engstrand L."/>
            <person name="Kristiansson E."/>
            <person name="Moore E."/>
        </authorList>
    </citation>
    <scope>NUCLEOTIDE SEQUENCE [LARGE SCALE GENOMIC DNA]</scope>
    <source>
        <strain evidence="19">CCUG 67237</strain>
    </source>
</reference>
<dbReference type="InterPro" id="IPR000121">
    <property type="entry name" value="PEP_util_C"/>
</dbReference>
<dbReference type="InterPro" id="IPR040442">
    <property type="entry name" value="Pyrv_kinase-like_dom_sf"/>
</dbReference>
<dbReference type="InterPro" id="IPR023151">
    <property type="entry name" value="PEP_util_CS"/>
</dbReference>
<organism evidence="19">
    <name type="scientific">Faucicola osloensis</name>
    <name type="common">Moraxella osloensis</name>
    <dbReference type="NCBI Taxonomy" id="34062"/>
    <lineage>
        <taxon>Bacteria</taxon>
        <taxon>Pseudomonadati</taxon>
        <taxon>Pseudomonadota</taxon>
        <taxon>Gammaproteobacteria</taxon>
        <taxon>Moraxellales</taxon>
        <taxon>Moraxellaceae</taxon>
        <taxon>Faucicola</taxon>
    </lineage>
</organism>
<evidence type="ECO:0000313" key="19">
    <source>
        <dbReference type="EMBL" id="OBX62381.1"/>
    </source>
</evidence>